<keyword evidence="2" id="KW-1133">Transmembrane helix</keyword>
<proteinExistence type="predicted"/>
<name>A0AAU8MJ04_9RICK</name>
<feature type="compositionally biased region" description="Basic and acidic residues" evidence="1">
    <location>
        <begin position="94"/>
        <end position="112"/>
    </location>
</feature>
<organism evidence="4">
    <name type="scientific">Wolbachia endosymbiont of Ephestia elutella</name>
    <dbReference type="NCBI Taxonomy" id="3231696"/>
    <lineage>
        <taxon>Bacteria</taxon>
        <taxon>Pseudomonadati</taxon>
        <taxon>Pseudomonadota</taxon>
        <taxon>Alphaproteobacteria</taxon>
        <taxon>Rickettsiales</taxon>
        <taxon>Anaplasmataceae</taxon>
        <taxon>Wolbachieae</taxon>
        <taxon>Wolbachia</taxon>
    </lineage>
</organism>
<feature type="domain" description="WH2" evidence="3">
    <location>
        <begin position="177"/>
        <end position="194"/>
    </location>
</feature>
<evidence type="ECO:0000256" key="2">
    <source>
        <dbReference type="SAM" id="Phobius"/>
    </source>
</evidence>
<accession>A0AAU8MJ04</accession>
<evidence type="ECO:0000313" key="4">
    <source>
        <dbReference type="EMBL" id="XCO72455.1"/>
    </source>
</evidence>
<dbReference type="InterPro" id="IPR003124">
    <property type="entry name" value="WH2_dom"/>
</dbReference>
<feature type="region of interest" description="Disordered" evidence="1">
    <location>
        <begin position="94"/>
        <end position="121"/>
    </location>
</feature>
<dbReference type="AlphaFoldDB" id="A0AAU8MJ04"/>
<feature type="compositionally biased region" description="Basic and acidic residues" evidence="1">
    <location>
        <begin position="360"/>
        <end position="369"/>
    </location>
</feature>
<feature type="transmembrane region" description="Helical" evidence="2">
    <location>
        <begin position="30"/>
        <end position="50"/>
    </location>
</feature>
<protein>
    <submittedName>
        <fullName evidence="4">WH2 domain-containing protein</fullName>
    </submittedName>
</protein>
<sequence length="447" mass="49125">MYNKFMKLYQTNQKSSVAEQKKATALKYSIAILLLCTSGPVAGVCTYFIISAVLSSAAVPVSSAVIAFVSASVMLSLAAYLIYSYLSAINSEKGVDPGRKQSQDLQKAKGLEHSNTPTPSFPVMSGIPIVPLLPPPPPPLPQNAAPLPSPPPPPTASKYTEKPKNGAPKKANESKHDRSDLLEQIRKGVILKPVPKDGLKIPQKQEEESVAEKQESDVQSRNKEVHQIRKVENQKTDKEQNNSESIQQGNYMNEGLKSKVLKQRNKSGFQDEELDSLDKQDDSLCSLEESLIEPNNTSNKELKKPVKPLNLPIVLKNIMSSENPLLNSPSNNLLSNSSNVSDDEEWDTSQDSMSFQCDNIKQEKMKNRDNYPYSASSSTKPGEVEDSSNPPVAEIIKQLDQNKNKVISSKVDNGINTSKQQGTFVDSVELSKLTTQRPIQPGLLRVL</sequence>
<dbReference type="SMART" id="SM00246">
    <property type="entry name" value="WH2"/>
    <property type="match status" value="1"/>
</dbReference>
<feature type="transmembrane region" description="Helical" evidence="2">
    <location>
        <begin position="62"/>
        <end position="83"/>
    </location>
</feature>
<dbReference type="Pfam" id="PF02205">
    <property type="entry name" value="WH2"/>
    <property type="match status" value="1"/>
</dbReference>
<feature type="region of interest" description="Disordered" evidence="1">
    <location>
        <begin position="323"/>
        <end position="392"/>
    </location>
</feature>
<keyword evidence="2" id="KW-0812">Transmembrane</keyword>
<feature type="compositionally biased region" description="Low complexity" evidence="1">
    <location>
        <begin position="323"/>
        <end position="339"/>
    </location>
</feature>
<evidence type="ECO:0000259" key="3">
    <source>
        <dbReference type="PROSITE" id="PS51082"/>
    </source>
</evidence>
<feature type="compositionally biased region" description="Basic and acidic residues" evidence="1">
    <location>
        <begin position="159"/>
        <end position="186"/>
    </location>
</feature>
<feature type="compositionally biased region" description="Basic and acidic residues" evidence="1">
    <location>
        <begin position="194"/>
        <end position="241"/>
    </location>
</feature>
<feature type="compositionally biased region" description="Polar residues" evidence="1">
    <location>
        <begin position="242"/>
        <end position="251"/>
    </location>
</feature>
<feature type="region of interest" description="Disordered" evidence="1">
    <location>
        <begin position="133"/>
        <end position="281"/>
    </location>
</feature>
<feature type="compositionally biased region" description="Polar residues" evidence="1">
    <location>
        <begin position="349"/>
        <end position="359"/>
    </location>
</feature>
<keyword evidence="2" id="KW-0472">Membrane</keyword>
<reference evidence="4" key="1">
    <citation type="submission" date="2024-06" db="EMBL/GenBank/DDBJ databases">
        <authorList>
            <person name="Al-Khalidi N."/>
            <person name="Al-Zurfi S.M."/>
            <person name="Lahuf A."/>
        </authorList>
    </citation>
    <scope>NUCLEOTIDE SEQUENCE</scope>
    <source>
        <strain evidence="4">Karbala-1</strain>
    </source>
</reference>
<dbReference type="PROSITE" id="PS51082">
    <property type="entry name" value="WH2"/>
    <property type="match status" value="1"/>
</dbReference>
<dbReference type="EMBL" id="CP159923">
    <property type="protein sequence ID" value="XCO72455.1"/>
    <property type="molecule type" value="Genomic_DNA"/>
</dbReference>
<feature type="compositionally biased region" description="Pro residues" evidence="1">
    <location>
        <begin position="133"/>
        <end position="155"/>
    </location>
</feature>
<gene>
    <name evidence="4" type="ORF">ABS251_04795</name>
</gene>
<evidence type="ECO:0000256" key="1">
    <source>
        <dbReference type="SAM" id="MobiDB-lite"/>
    </source>
</evidence>
<dbReference type="GO" id="GO:0003779">
    <property type="term" value="F:actin binding"/>
    <property type="evidence" value="ECO:0007669"/>
    <property type="project" value="InterPro"/>
</dbReference>